<dbReference type="Pfam" id="PF04134">
    <property type="entry name" value="DCC1-like"/>
    <property type="match status" value="1"/>
</dbReference>
<dbReference type="InterPro" id="IPR052927">
    <property type="entry name" value="DCC_oxidoreductase"/>
</dbReference>
<organism evidence="1 2">
    <name type="scientific">Pseudofulvibacter geojedonensis</name>
    <dbReference type="NCBI Taxonomy" id="1123758"/>
    <lineage>
        <taxon>Bacteria</taxon>
        <taxon>Pseudomonadati</taxon>
        <taxon>Bacteroidota</taxon>
        <taxon>Flavobacteriia</taxon>
        <taxon>Flavobacteriales</taxon>
        <taxon>Flavobacteriaceae</taxon>
        <taxon>Pseudofulvibacter</taxon>
    </lineage>
</organism>
<dbReference type="PANTHER" id="PTHR33639">
    <property type="entry name" value="THIOL-DISULFIDE OXIDOREDUCTASE DCC"/>
    <property type="match status" value="1"/>
</dbReference>
<dbReference type="PANTHER" id="PTHR33639:SF2">
    <property type="entry name" value="DUF393 DOMAIN-CONTAINING PROTEIN"/>
    <property type="match status" value="1"/>
</dbReference>
<accession>A0ABW3HXY0</accession>
<evidence type="ECO:0000313" key="2">
    <source>
        <dbReference type="Proteomes" id="UP001596997"/>
    </source>
</evidence>
<proteinExistence type="predicted"/>
<evidence type="ECO:0000313" key="1">
    <source>
        <dbReference type="EMBL" id="MFD0962417.1"/>
    </source>
</evidence>
<dbReference type="RefSeq" id="WP_377712062.1">
    <property type="nucleotide sequence ID" value="NZ_JBHTJM010000001.1"/>
</dbReference>
<sequence>MIDQLPKNKKIILFDGVCNLCNNSINYVIDKDKQDIFRFVSLQSDLGQEIQQYIGYRDTSLNTIILYVPGEAYYTKSTAAIKIIKEFGGLWKGINLFLILPENIRNIAYNYVAKNRYKWYGKEESCRIPTPELKSKFL</sequence>
<comment type="caution">
    <text evidence="1">The sequence shown here is derived from an EMBL/GenBank/DDBJ whole genome shotgun (WGS) entry which is preliminary data.</text>
</comment>
<dbReference type="InterPro" id="IPR007263">
    <property type="entry name" value="DCC1-like"/>
</dbReference>
<keyword evidence="2" id="KW-1185">Reference proteome</keyword>
<gene>
    <name evidence="1" type="ORF">ACFQ1O_00190</name>
</gene>
<dbReference type="Proteomes" id="UP001596997">
    <property type="component" value="Unassembled WGS sequence"/>
</dbReference>
<protein>
    <submittedName>
        <fullName evidence="1">Thiol-disulfide oxidoreductase DCC family protein</fullName>
    </submittedName>
</protein>
<reference evidence="2" key="1">
    <citation type="journal article" date="2019" name="Int. J. Syst. Evol. Microbiol.">
        <title>The Global Catalogue of Microorganisms (GCM) 10K type strain sequencing project: providing services to taxonomists for standard genome sequencing and annotation.</title>
        <authorList>
            <consortium name="The Broad Institute Genomics Platform"/>
            <consortium name="The Broad Institute Genome Sequencing Center for Infectious Disease"/>
            <person name="Wu L."/>
            <person name="Ma J."/>
        </authorList>
    </citation>
    <scope>NUCLEOTIDE SEQUENCE [LARGE SCALE GENOMIC DNA]</scope>
    <source>
        <strain evidence="2">CCUG 62114</strain>
    </source>
</reference>
<dbReference type="EMBL" id="JBHTJM010000001">
    <property type="protein sequence ID" value="MFD0962417.1"/>
    <property type="molecule type" value="Genomic_DNA"/>
</dbReference>
<name>A0ABW3HXY0_9FLAO</name>